<dbReference type="AlphaFoldDB" id="A0AAQ3JTB1"/>
<evidence type="ECO:0000313" key="2">
    <source>
        <dbReference type="EMBL" id="WOK94055.1"/>
    </source>
</evidence>
<dbReference type="Pfam" id="PF03372">
    <property type="entry name" value="Exo_endo_phos"/>
    <property type="match status" value="1"/>
</dbReference>
<sequence>MAWKNHLSITIISSSSYYIQAHILHRDNFPSWKFIGLHLHYEVSTRHKQFQQLTNILRNRSCPILIGGDFNSILRHEEKSGGASFSSHMTEDLLHFTSSGCLLEFPTSGPPFTWSNKRPHPNLIEKVLDKFLTSADWHDTWCNWLSIHLEVIGSDHQPILLRSMAYTKAKAGFKFDKCWLTNTTIASLVEATWNVSHCGSPQFCIHCKLKAIRLAILNWLKVNKLNSRSRVDTLQMQLLSLSSQHDENSFHQRKEVKQELRKAIAEEEIFRRQKSHVKWLHEGDRNTSYFHACTHSRRCTNTIPRLKNCSGLWCEGQDAVADIAQQYFQTIFATSNPAINDLHFLSSCRKVSRRMNRWLLRLVSIEETKLAVFSLNPDSAPGPDGFTGHFFRHNWQMIGAEITEAATSFFRSTKLLKSFNHSFIALIPKTKTPQDMSQLRPISLSNFLYKVFSKIMVHRLQPLMDALISNNQ</sequence>
<name>A0AAQ3JTB1_9LILI</name>
<keyword evidence="3" id="KW-1185">Reference proteome</keyword>
<dbReference type="EMBL" id="CP136890">
    <property type="protein sequence ID" value="WOK94055.1"/>
    <property type="molecule type" value="Genomic_DNA"/>
</dbReference>
<protein>
    <recommendedName>
        <fullName evidence="1">Endonuclease/exonuclease/phosphatase domain-containing protein</fullName>
    </recommendedName>
</protein>
<dbReference type="PANTHER" id="PTHR33710:SF71">
    <property type="entry name" value="ENDONUCLEASE_EXONUCLEASE_PHOSPHATASE DOMAIN-CONTAINING PROTEIN"/>
    <property type="match status" value="1"/>
</dbReference>
<dbReference type="GO" id="GO:0003824">
    <property type="term" value="F:catalytic activity"/>
    <property type="evidence" value="ECO:0007669"/>
    <property type="project" value="InterPro"/>
</dbReference>
<dbReference type="Gene3D" id="3.60.10.10">
    <property type="entry name" value="Endonuclease/exonuclease/phosphatase"/>
    <property type="match status" value="1"/>
</dbReference>
<evidence type="ECO:0000259" key="1">
    <source>
        <dbReference type="Pfam" id="PF03372"/>
    </source>
</evidence>
<dbReference type="PANTHER" id="PTHR33710">
    <property type="entry name" value="BNAC02G09200D PROTEIN"/>
    <property type="match status" value="1"/>
</dbReference>
<evidence type="ECO:0000313" key="3">
    <source>
        <dbReference type="Proteomes" id="UP001327560"/>
    </source>
</evidence>
<accession>A0AAQ3JTB1</accession>
<dbReference type="InterPro" id="IPR036691">
    <property type="entry name" value="Endo/exonu/phosph_ase_sf"/>
</dbReference>
<feature type="domain" description="Endonuclease/exonuclease/phosphatase" evidence="1">
    <location>
        <begin position="23"/>
        <end position="156"/>
    </location>
</feature>
<dbReference type="Proteomes" id="UP001327560">
    <property type="component" value="Chromosome 1"/>
</dbReference>
<dbReference type="InterPro" id="IPR005135">
    <property type="entry name" value="Endo/exonuclease/phosphatase"/>
</dbReference>
<reference evidence="2 3" key="1">
    <citation type="submission" date="2023-10" db="EMBL/GenBank/DDBJ databases">
        <title>Chromosome-scale genome assembly provides insights into flower coloration mechanisms of Canna indica.</title>
        <authorList>
            <person name="Li C."/>
        </authorList>
    </citation>
    <scope>NUCLEOTIDE SEQUENCE [LARGE SCALE GENOMIC DNA]</scope>
    <source>
        <tissue evidence="2">Flower</tissue>
    </source>
</reference>
<organism evidence="2 3">
    <name type="scientific">Canna indica</name>
    <name type="common">Indian-shot</name>
    <dbReference type="NCBI Taxonomy" id="4628"/>
    <lineage>
        <taxon>Eukaryota</taxon>
        <taxon>Viridiplantae</taxon>
        <taxon>Streptophyta</taxon>
        <taxon>Embryophyta</taxon>
        <taxon>Tracheophyta</taxon>
        <taxon>Spermatophyta</taxon>
        <taxon>Magnoliopsida</taxon>
        <taxon>Liliopsida</taxon>
        <taxon>Zingiberales</taxon>
        <taxon>Cannaceae</taxon>
        <taxon>Canna</taxon>
    </lineage>
</organism>
<dbReference type="SUPFAM" id="SSF56219">
    <property type="entry name" value="DNase I-like"/>
    <property type="match status" value="1"/>
</dbReference>
<gene>
    <name evidence="2" type="ORF">Cni_G02757</name>
</gene>
<proteinExistence type="predicted"/>